<dbReference type="Gene3D" id="3.60.9.10">
    <property type="entry name" value="Aldehyde ferredoxin oxidoreductase, N-terminal domain"/>
    <property type="match status" value="1"/>
</dbReference>
<dbReference type="InterPro" id="IPR013983">
    <property type="entry name" value="Ald_Fedxn_OxRdtase_N"/>
</dbReference>
<dbReference type="RefSeq" id="WP_227754670.1">
    <property type="nucleotide sequence ID" value="NZ_JAJAGH010000001.1"/>
</dbReference>
<organism evidence="2 3">
    <name type="scientific">Hominibacterium faecale</name>
    <dbReference type="NCBI Taxonomy" id="2839743"/>
    <lineage>
        <taxon>Bacteria</taxon>
        <taxon>Bacillati</taxon>
        <taxon>Bacillota</taxon>
        <taxon>Clostridia</taxon>
        <taxon>Peptostreptococcales</taxon>
        <taxon>Anaerovoracaceae</taxon>
        <taxon>Hominibacterium</taxon>
    </lineage>
</organism>
<dbReference type="InterPro" id="IPR036503">
    <property type="entry name" value="Ald_Fedxn_OxRdtase_N_sf"/>
</dbReference>
<evidence type="ECO:0000313" key="3">
    <source>
        <dbReference type="Proteomes" id="UP001065549"/>
    </source>
</evidence>
<dbReference type="Proteomes" id="UP001065549">
    <property type="component" value="Unassembled WGS sequence"/>
</dbReference>
<proteinExistence type="predicted"/>
<dbReference type="AlphaFoldDB" id="A0A9J6QVA1"/>
<keyword evidence="3" id="KW-1185">Reference proteome</keyword>
<dbReference type="GO" id="GO:0016625">
    <property type="term" value="F:oxidoreductase activity, acting on the aldehyde or oxo group of donors, iron-sulfur protein as acceptor"/>
    <property type="evidence" value="ECO:0007669"/>
    <property type="project" value="InterPro"/>
</dbReference>
<evidence type="ECO:0000259" key="1">
    <source>
        <dbReference type="Pfam" id="PF02730"/>
    </source>
</evidence>
<feature type="domain" description="Aldehyde ferredoxin oxidoreductase N-terminal" evidence="1">
    <location>
        <begin position="17"/>
        <end position="157"/>
    </location>
</feature>
<reference evidence="2" key="1">
    <citation type="submission" date="2022-09" db="EMBL/GenBank/DDBJ databases">
        <title>Culturomic study of gut microbiota in children with autism spectrum disorder.</title>
        <authorList>
            <person name="Efimov B.A."/>
            <person name="Chaplin A.V."/>
            <person name="Sokolova S.R."/>
            <person name="Pikina A.P."/>
            <person name="Korzhanova M."/>
            <person name="Belova V."/>
            <person name="Korostin D."/>
        </authorList>
    </citation>
    <scope>NUCLEOTIDE SEQUENCE</scope>
    <source>
        <strain evidence="2">ASD5510</strain>
    </source>
</reference>
<dbReference type="GO" id="GO:0051536">
    <property type="term" value="F:iron-sulfur cluster binding"/>
    <property type="evidence" value="ECO:0007669"/>
    <property type="project" value="InterPro"/>
</dbReference>
<name>A0A9J6QVA1_9FIRM</name>
<protein>
    <recommendedName>
        <fullName evidence="1">Aldehyde ferredoxin oxidoreductase N-terminal domain-containing protein</fullName>
    </recommendedName>
</protein>
<dbReference type="EMBL" id="JAOSHN010000004">
    <property type="protein sequence ID" value="MCU7379047.1"/>
    <property type="molecule type" value="Genomic_DNA"/>
</dbReference>
<sequence length="185" mass="20578">MENNNQAMRSFDGYAGKELIVNLTKKIISARYIRKEEMYRYRFDGQLYLYTLYNELNIETGPPGTDSAIMLAPLPSRDADSETAICYRSSDTGALRGIKCKSPFALNMNRAGFNFVTIYGKSSAPVYLKISSGAGSLTNAAHFQRSEYTLIHLLLSEEEVSSVLKEKNLLGIAVQKADTNVRLAV</sequence>
<comment type="caution">
    <text evidence="2">The sequence shown here is derived from an EMBL/GenBank/DDBJ whole genome shotgun (WGS) entry which is preliminary data.</text>
</comment>
<accession>A0A9J6QVA1</accession>
<dbReference type="Pfam" id="PF02730">
    <property type="entry name" value="AFOR_N"/>
    <property type="match status" value="1"/>
</dbReference>
<evidence type="ECO:0000313" key="2">
    <source>
        <dbReference type="EMBL" id="MCU7379047.1"/>
    </source>
</evidence>
<gene>
    <name evidence="2" type="ORF">OBO34_11875</name>
</gene>
<dbReference type="SUPFAM" id="SSF56228">
    <property type="entry name" value="Aldehyde ferredoxin oxidoreductase, N-terminal domain"/>
    <property type="match status" value="1"/>
</dbReference>